<evidence type="ECO:0000256" key="7">
    <source>
        <dbReference type="ARBA" id="ARBA00023242"/>
    </source>
</evidence>
<dbReference type="GO" id="GO:0006412">
    <property type="term" value="P:translation"/>
    <property type="evidence" value="ECO:0007669"/>
    <property type="project" value="InterPro"/>
</dbReference>
<feature type="compositionally biased region" description="Basic and acidic residues" evidence="10">
    <location>
        <begin position="1019"/>
        <end position="1043"/>
    </location>
</feature>
<accession>A0AAN9ST73</accession>
<dbReference type="InterPro" id="IPR054292">
    <property type="entry name" value="DUF7028"/>
</dbReference>
<feature type="compositionally biased region" description="Polar residues" evidence="10">
    <location>
        <begin position="1225"/>
        <end position="1248"/>
    </location>
</feature>
<keyword evidence="13" id="KW-1185">Reference proteome</keyword>
<feature type="region of interest" description="Disordered" evidence="10">
    <location>
        <begin position="1224"/>
        <end position="1248"/>
    </location>
</feature>
<feature type="region of interest" description="Disordered" evidence="10">
    <location>
        <begin position="478"/>
        <end position="500"/>
    </location>
</feature>
<dbReference type="Pfam" id="PF00861">
    <property type="entry name" value="Ribosomal_L18p"/>
    <property type="match status" value="1"/>
</dbReference>
<dbReference type="InterPro" id="IPR032308">
    <property type="entry name" value="TDBD"/>
</dbReference>
<feature type="compositionally biased region" description="Basic and acidic residues" evidence="10">
    <location>
        <begin position="480"/>
        <end position="491"/>
    </location>
</feature>
<dbReference type="PROSITE" id="PS50016">
    <property type="entry name" value="ZF_PHD_2"/>
    <property type="match status" value="1"/>
</dbReference>
<dbReference type="FunFam" id="3.30.420.100:FF:000009">
    <property type="entry name" value="uncharacterized protein LOC106777373 isoform X2"/>
    <property type="match status" value="1"/>
</dbReference>
<evidence type="ECO:0000256" key="5">
    <source>
        <dbReference type="ARBA" id="ARBA00022833"/>
    </source>
</evidence>
<evidence type="ECO:0000256" key="4">
    <source>
        <dbReference type="ARBA" id="ARBA00022771"/>
    </source>
</evidence>
<feature type="region of interest" description="Disordered" evidence="10">
    <location>
        <begin position="1019"/>
        <end position="1072"/>
    </location>
</feature>
<dbReference type="GO" id="GO:0003735">
    <property type="term" value="F:structural constituent of ribosome"/>
    <property type="evidence" value="ECO:0007669"/>
    <property type="project" value="InterPro"/>
</dbReference>
<evidence type="ECO:0000313" key="13">
    <source>
        <dbReference type="Proteomes" id="UP001386955"/>
    </source>
</evidence>
<feature type="domain" description="PHD-type" evidence="11">
    <location>
        <begin position="713"/>
        <end position="758"/>
    </location>
</feature>
<dbReference type="Pfam" id="PF22970">
    <property type="entry name" value="DUF7028"/>
    <property type="match status" value="1"/>
</dbReference>
<dbReference type="Gene3D" id="3.30.420.100">
    <property type="match status" value="1"/>
</dbReference>
<reference evidence="12 13" key="1">
    <citation type="submission" date="2024-01" db="EMBL/GenBank/DDBJ databases">
        <title>The genomes of 5 underutilized Papilionoideae crops provide insights into root nodulation and disease resistanc.</title>
        <authorList>
            <person name="Jiang F."/>
        </authorList>
    </citation>
    <scope>NUCLEOTIDE SEQUENCE [LARGE SCALE GENOMIC DNA]</scope>
    <source>
        <strain evidence="12">DUOXIRENSHENG_FW03</strain>
        <tissue evidence="12">Leaves</tissue>
    </source>
</reference>
<name>A0AAN9ST73_PSOTE</name>
<comment type="subcellular location">
    <subcellularLocation>
        <location evidence="1">Nucleus</location>
    </subcellularLocation>
</comment>
<feature type="region of interest" description="Disordered" evidence="10">
    <location>
        <begin position="308"/>
        <end position="349"/>
    </location>
</feature>
<keyword evidence="7" id="KW-0539">Nucleus</keyword>
<dbReference type="InterPro" id="IPR005484">
    <property type="entry name" value="Ribosomal_uL18_bac/plant/anim"/>
</dbReference>
<evidence type="ECO:0000256" key="8">
    <source>
        <dbReference type="ARBA" id="ARBA00023274"/>
    </source>
</evidence>
<dbReference type="Pfam" id="PF23209">
    <property type="entry name" value="IDM1_C"/>
    <property type="match status" value="1"/>
</dbReference>
<evidence type="ECO:0000256" key="9">
    <source>
        <dbReference type="PROSITE-ProRule" id="PRU00146"/>
    </source>
</evidence>
<organism evidence="12 13">
    <name type="scientific">Psophocarpus tetragonolobus</name>
    <name type="common">Winged bean</name>
    <name type="synonym">Dolichos tetragonolobus</name>
    <dbReference type="NCBI Taxonomy" id="3891"/>
    <lineage>
        <taxon>Eukaryota</taxon>
        <taxon>Viridiplantae</taxon>
        <taxon>Streptophyta</taxon>
        <taxon>Embryophyta</taxon>
        <taxon>Tracheophyta</taxon>
        <taxon>Spermatophyta</taxon>
        <taxon>Magnoliopsida</taxon>
        <taxon>eudicotyledons</taxon>
        <taxon>Gunneridae</taxon>
        <taxon>Pentapetalae</taxon>
        <taxon>rosids</taxon>
        <taxon>fabids</taxon>
        <taxon>Fabales</taxon>
        <taxon>Fabaceae</taxon>
        <taxon>Papilionoideae</taxon>
        <taxon>50 kb inversion clade</taxon>
        <taxon>NPAAA clade</taxon>
        <taxon>indigoferoid/millettioid clade</taxon>
        <taxon>Phaseoleae</taxon>
        <taxon>Psophocarpus</taxon>
    </lineage>
</organism>
<dbReference type="SUPFAM" id="SSF57903">
    <property type="entry name" value="FYVE/PHD zinc finger"/>
    <property type="match status" value="1"/>
</dbReference>
<dbReference type="InterPro" id="IPR001965">
    <property type="entry name" value="Znf_PHD"/>
</dbReference>
<comment type="caution">
    <text evidence="12">The sequence shown here is derived from an EMBL/GenBank/DDBJ whole genome shotgun (WGS) entry which is preliminary data.</text>
</comment>
<evidence type="ECO:0000256" key="10">
    <source>
        <dbReference type="SAM" id="MobiDB-lite"/>
    </source>
</evidence>
<evidence type="ECO:0000256" key="3">
    <source>
        <dbReference type="ARBA" id="ARBA00022723"/>
    </source>
</evidence>
<evidence type="ECO:0000256" key="1">
    <source>
        <dbReference type="ARBA" id="ARBA00004123"/>
    </source>
</evidence>
<dbReference type="InterPro" id="IPR057268">
    <property type="entry name" value="Ribosomal_L18"/>
</dbReference>
<dbReference type="InterPro" id="IPR013083">
    <property type="entry name" value="Znf_RING/FYVE/PHD"/>
</dbReference>
<dbReference type="Proteomes" id="UP001386955">
    <property type="component" value="Unassembled WGS sequence"/>
</dbReference>
<evidence type="ECO:0000256" key="2">
    <source>
        <dbReference type="ARBA" id="ARBA00007116"/>
    </source>
</evidence>
<dbReference type="PANTHER" id="PTHR46508:SF3">
    <property type="entry name" value="ACYL-COA N-ACYLTRANSFERASE WITH RING_FYVE_PHD-TYPE ZINC FINGER PROTEIN"/>
    <property type="match status" value="1"/>
</dbReference>
<dbReference type="GO" id="GO:1990904">
    <property type="term" value="C:ribonucleoprotein complex"/>
    <property type="evidence" value="ECO:0007669"/>
    <property type="project" value="UniProtKB-KW"/>
</dbReference>
<dbReference type="Pfam" id="PF16135">
    <property type="entry name" value="TDBD"/>
    <property type="match status" value="1"/>
</dbReference>
<dbReference type="CDD" id="cd15532">
    <property type="entry name" value="PHD2_CHD_II"/>
    <property type="match status" value="1"/>
</dbReference>
<feature type="region of interest" description="Disordered" evidence="10">
    <location>
        <begin position="256"/>
        <end position="283"/>
    </location>
</feature>
<dbReference type="Gene3D" id="3.30.40.10">
    <property type="entry name" value="Zinc/RING finger domain, C3HC4 (zinc finger)"/>
    <property type="match status" value="1"/>
</dbReference>
<dbReference type="GO" id="GO:0008270">
    <property type="term" value="F:zinc ion binding"/>
    <property type="evidence" value="ECO:0007669"/>
    <property type="project" value="UniProtKB-KW"/>
</dbReference>
<keyword evidence="4 9" id="KW-0863">Zinc-finger</keyword>
<dbReference type="InterPro" id="IPR056511">
    <property type="entry name" value="IDM1_C"/>
</dbReference>
<dbReference type="PANTHER" id="PTHR46508">
    <property type="entry name" value="PHD FINGER FAMILY PROTEIN"/>
    <property type="match status" value="1"/>
</dbReference>
<dbReference type="InterPro" id="IPR011011">
    <property type="entry name" value="Znf_FYVE_PHD"/>
</dbReference>
<dbReference type="Pfam" id="PF00628">
    <property type="entry name" value="PHD"/>
    <property type="match status" value="1"/>
</dbReference>
<evidence type="ECO:0000313" key="12">
    <source>
        <dbReference type="EMBL" id="KAK7405904.1"/>
    </source>
</evidence>
<dbReference type="CDD" id="cd00432">
    <property type="entry name" value="Ribosomal_L18_L5e"/>
    <property type="match status" value="1"/>
</dbReference>
<evidence type="ECO:0000256" key="6">
    <source>
        <dbReference type="ARBA" id="ARBA00022980"/>
    </source>
</evidence>
<dbReference type="FunFam" id="3.30.40.10:FF:000465">
    <property type="entry name" value="Increased DNA methylation 1"/>
    <property type="match status" value="1"/>
</dbReference>
<keyword evidence="5" id="KW-0862">Zinc</keyword>
<dbReference type="GO" id="GO:0005840">
    <property type="term" value="C:ribosome"/>
    <property type="evidence" value="ECO:0007669"/>
    <property type="project" value="UniProtKB-KW"/>
</dbReference>
<evidence type="ECO:0000259" key="11">
    <source>
        <dbReference type="PROSITE" id="PS50016"/>
    </source>
</evidence>
<dbReference type="SMART" id="SM00249">
    <property type="entry name" value="PHD"/>
    <property type="match status" value="2"/>
</dbReference>
<dbReference type="EMBL" id="JAYMYS010000002">
    <property type="protein sequence ID" value="KAK7405904.1"/>
    <property type="molecule type" value="Genomic_DNA"/>
</dbReference>
<gene>
    <name evidence="12" type="ORF">VNO78_07516</name>
</gene>
<dbReference type="SUPFAM" id="SSF53137">
    <property type="entry name" value="Translational machinery components"/>
    <property type="match status" value="1"/>
</dbReference>
<dbReference type="InterPro" id="IPR019787">
    <property type="entry name" value="Znf_PHD-finger"/>
</dbReference>
<comment type="similarity">
    <text evidence="2">Belongs to the universal ribosomal protein uL18 family.</text>
</comment>
<keyword evidence="6" id="KW-0689">Ribosomal protein</keyword>
<proteinExistence type="inferred from homology"/>
<sequence length="1722" mass="192167">MESSVRSGGSGVVVKSRNSSGCLIVRKKGDGLGANANASSSRKLYEAKKRANFNVSVSMSDSGSSDELLMHPGRRLGPESIRVCNGLAAYERCGNEISRKRDGVERIRGSGEGIAVEKGLDWRERKRSKLDVYDLYEYDGMGVENTRGRHLDGNEVGHRGGIFVGSVHAARSGIGRGFKAGSSRHVVDKRKNSYGDGPSGLYPGDNVDHVRLKKNRDGIRIPLPVQREKFNSDETIRVQGKNGVLKVMVNKKKVGGSLEQRYDHHKPMESRLKTEETAKRLKTEDTAKRNVLIRSSLYLEMKPVEKSGLLKRPEKKQIASRKSSSSKDSKGDEGDSDNSDKSLNVGVRNTEAQKPVKKLICEDEQTPVHEKLPTTKTKEGKIKRGSGTEKQKLRERIREMLLNSGWTIDYRPRRNRDYLDAVYINPAGTAYWSIIKAYDALQKQLNHDANEVKPKGDSSSFAPIADEVLSQLTRKTRKKMEKELKNKKQYDSESDNEIDPQIRISASSKHDMNGMDDNNEEKLSSLIKQGSKSMKNKLFENTIVTVRSKIQNSSHHSSDRIEKSLFGRDPHIHGRTSKKHGRCTLLVRSSNKGSNSECDGFVPYTGKRTILAWLIDSGTVELSQKVQYRRRKKVMLEGWITRDGIHCGCCSKILTVSKFELHAGSKLPQPYQNIYLESGVSLLQCQIDAWNRQENSEKNGFHSVDIDGDDPNDDTCGICGDGGDLICCDGCPSTFHQSCLDIQMLPPGEWRCPNCSCKFCGMASGISEKDDAYVDVLLTCNLCEKKYHDSCTKEMDTRPNEINGSSLSFCGKECKELSEHLKKYLGTKHELEAGFSWSLIHKTDEDSEAACRGISQRVECNSKLAIALTVMEECFLPVIDRRSGINLIRNVLYNSGSNFSRLNYSGFYTAILERGDEIIAAASIRFHGTKITEMPFIGTRHVYRRQGMCRLLFSAIDSTLCSLKVENLVIPAIAELTHTWTTVFGFTHLDQSLRQKMKSLNMMVFPGIDMLQKLLVEQEKHEDSEKMGNGDDDCIKTKMENRSDMGSSTPQDPHGSDDVSSNLANDANDECSDASQEINNQVFIDGTLCSKSHSEELVSDSASDKYVSPSRTSRSVLEMNNKVLAAPPVDRLNSFKCQFICPNDTSVSSHPVDILKAQALVQETTSFDPCSAENLDKKCHSSTAMNCDSSELYINALLDSQMTDNTLRTKEAYMNNALEVVPSGTEENITKGNNQNVESSSALNHADESSFQVRSDSNSEFGCENQQDLHLNPGLASNETYFDESGVNASGDSSETVLASQFSRLLKLLPCALIWVLRISSIVLREMLFDPFPLMRLASNETYFDESGVNASGDSSETVLASQFSRLLKLLPCALIWVFSASLFKTMIMVSVLVRKGGASLYNQHFISRAFNFCFKSLTTIPNKDVEVASSSVSVPPSEYSTRLHLSPFSSDFNHPGFDIELVDHDAWEVSSGVAQAWREPARSFGQQVTHEAIDDHVDGQLDFEDIDNMRVHGNLFYKLERSSKEFEEYNLDFHKKKSSKKKEKVNKAKEEVNRAVTTSHVASKDHKADEFTRSKSVVSPFRVDESNNRFAANKRQRTPTFNQLTGPYHEPFCLDIFISKASVRACVVHRVTSKVVAVAHSISKDIKFDFSSTKNKNTCAAVGAILAQRALADDIHDIIYTPRKGERVEGKLQIVLQSIIDNGINVKVKIKQRPKKSFNRI</sequence>
<keyword evidence="3" id="KW-0479">Metal-binding</keyword>
<feature type="compositionally biased region" description="Basic and acidic residues" evidence="10">
    <location>
        <begin position="260"/>
        <end position="283"/>
    </location>
</feature>
<protein>
    <recommendedName>
        <fullName evidence="11">PHD-type domain-containing protein</fullName>
    </recommendedName>
</protein>
<dbReference type="GO" id="GO:0005634">
    <property type="term" value="C:nucleus"/>
    <property type="evidence" value="ECO:0007669"/>
    <property type="project" value="UniProtKB-SubCell"/>
</dbReference>
<keyword evidence="8" id="KW-0687">Ribonucleoprotein</keyword>